<reference evidence="2" key="1">
    <citation type="submission" date="2021-06" db="EMBL/GenBank/DDBJ databases">
        <authorList>
            <person name="Kallberg Y."/>
            <person name="Tangrot J."/>
            <person name="Rosling A."/>
        </authorList>
    </citation>
    <scope>NUCLEOTIDE SEQUENCE</scope>
    <source>
        <strain evidence="2">MA453B</strain>
    </source>
</reference>
<keyword evidence="1" id="KW-0732">Signal</keyword>
<sequence>MWLSLVLLDLDTAQNLLLYKSNQISDDEHNIANENSTSFFSIGEMDKLPTKIYKENKLSTETWQCLLQTFPRNALIKFLPPPIDKEMARCMQKDAKELDKTLQHVSYYSSSILRPLDNAIHTLYQTKPDKQNK</sequence>
<comment type="caution">
    <text evidence="2">The sequence shown here is derived from an EMBL/GenBank/DDBJ whole genome shotgun (WGS) entry which is preliminary data.</text>
</comment>
<evidence type="ECO:0000256" key="1">
    <source>
        <dbReference type="SAM" id="SignalP"/>
    </source>
</evidence>
<dbReference type="OrthoDB" id="2420776at2759"/>
<feature type="signal peptide" evidence="1">
    <location>
        <begin position="1"/>
        <end position="15"/>
    </location>
</feature>
<evidence type="ECO:0000313" key="2">
    <source>
        <dbReference type="EMBL" id="CAG8615239.1"/>
    </source>
</evidence>
<dbReference type="EMBL" id="CAJVPY010004294">
    <property type="protein sequence ID" value="CAG8615239.1"/>
    <property type="molecule type" value="Genomic_DNA"/>
</dbReference>
<feature type="chain" id="PRO_5040192336" evidence="1">
    <location>
        <begin position="16"/>
        <end position="133"/>
    </location>
</feature>
<dbReference type="AlphaFoldDB" id="A0A9N9GJK1"/>
<name>A0A9N9GJK1_9GLOM</name>
<dbReference type="Proteomes" id="UP000789405">
    <property type="component" value="Unassembled WGS sequence"/>
</dbReference>
<accession>A0A9N9GJK1</accession>
<evidence type="ECO:0000313" key="3">
    <source>
        <dbReference type="Proteomes" id="UP000789405"/>
    </source>
</evidence>
<organism evidence="2 3">
    <name type="scientific">Dentiscutata erythropus</name>
    <dbReference type="NCBI Taxonomy" id="1348616"/>
    <lineage>
        <taxon>Eukaryota</taxon>
        <taxon>Fungi</taxon>
        <taxon>Fungi incertae sedis</taxon>
        <taxon>Mucoromycota</taxon>
        <taxon>Glomeromycotina</taxon>
        <taxon>Glomeromycetes</taxon>
        <taxon>Diversisporales</taxon>
        <taxon>Gigasporaceae</taxon>
        <taxon>Dentiscutata</taxon>
    </lineage>
</organism>
<protein>
    <submittedName>
        <fullName evidence="2">21153_t:CDS:1</fullName>
    </submittedName>
</protein>
<gene>
    <name evidence="2" type="ORF">DERYTH_LOCUS8352</name>
</gene>
<proteinExistence type="predicted"/>
<keyword evidence="3" id="KW-1185">Reference proteome</keyword>